<keyword evidence="2" id="KW-0812">Transmembrane</keyword>
<evidence type="ECO:0000256" key="2">
    <source>
        <dbReference type="SAM" id="Phobius"/>
    </source>
</evidence>
<dbReference type="RefSeq" id="WP_012420816.1">
    <property type="nucleotide sequence ID" value="NZ_AP021898.1"/>
</dbReference>
<keyword evidence="2" id="KW-0472">Membrane</keyword>
<sequence>MIKRKTKRRSSELAELDRASREIESRIQELEASLKRPSQQTRMRLDRNTMPPPDRVREGNQNRALRAVVARDGRATNMRRELRENFMLLGLLICAIAVSFCWIVRLLEQQ</sequence>
<proteinExistence type="predicted"/>
<reference evidence="3 4" key="1">
    <citation type="journal article" date="2017" name="BMC Genomics">
        <title>Genome sequencing of 39 Akkermansia muciniphila isolates reveals its population structure, genomic and functional diverisity, and global distribution in mammalian gut microbiotas.</title>
        <authorList>
            <person name="Guo X."/>
            <person name="Li S."/>
            <person name="Zhang J."/>
            <person name="Wu F."/>
            <person name="Li X."/>
            <person name="Wu D."/>
            <person name="Zhang M."/>
            <person name="Ou Z."/>
            <person name="Jie Z."/>
            <person name="Yan Q."/>
            <person name="Li P."/>
            <person name="Yi J."/>
            <person name="Peng Y."/>
        </authorList>
    </citation>
    <scope>NUCLEOTIDE SEQUENCE [LARGE SCALE GENOMIC DNA]</scope>
    <source>
        <strain evidence="3 4">GP28</strain>
    </source>
</reference>
<dbReference type="GeneID" id="60881374"/>
<evidence type="ECO:0000256" key="1">
    <source>
        <dbReference type="SAM" id="MobiDB-lite"/>
    </source>
</evidence>
<evidence type="ECO:0000313" key="3">
    <source>
        <dbReference type="EMBL" id="PND00660.1"/>
    </source>
</evidence>
<name>A0A2N8IS90_9BACT</name>
<protein>
    <submittedName>
        <fullName evidence="3">Uncharacterized protein</fullName>
    </submittedName>
</protein>
<keyword evidence="2" id="KW-1133">Transmembrane helix</keyword>
<feature type="region of interest" description="Disordered" evidence="1">
    <location>
        <begin position="30"/>
        <end position="58"/>
    </location>
</feature>
<feature type="transmembrane region" description="Helical" evidence="2">
    <location>
        <begin position="86"/>
        <end position="107"/>
    </location>
</feature>
<gene>
    <name evidence="3" type="ORF">CXT95_10720</name>
</gene>
<dbReference type="AlphaFoldDB" id="A0A2N8IS90"/>
<organism evidence="3 4">
    <name type="scientific">Akkermansia muciniphila</name>
    <dbReference type="NCBI Taxonomy" id="239935"/>
    <lineage>
        <taxon>Bacteria</taxon>
        <taxon>Pseudomonadati</taxon>
        <taxon>Verrucomicrobiota</taxon>
        <taxon>Verrucomicrobiia</taxon>
        <taxon>Verrucomicrobiales</taxon>
        <taxon>Akkermansiaceae</taxon>
        <taxon>Akkermansia</taxon>
    </lineage>
</organism>
<dbReference type="EMBL" id="PJLB01000011">
    <property type="protein sequence ID" value="PND00660.1"/>
    <property type="molecule type" value="Genomic_DNA"/>
</dbReference>
<accession>A0A2N8IS90</accession>
<comment type="caution">
    <text evidence="3">The sequence shown here is derived from an EMBL/GenBank/DDBJ whole genome shotgun (WGS) entry which is preliminary data.</text>
</comment>
<dbReference type="Proteomes" id="UP000236075">
    <property type="component" value="Unassembled WGS sequence"/>
</dbReference>
<evidence type="ECO:0000313" key="4">
    <source>
        <dbReference type="Proteomes" id="UP000236075"/>
    </source>
</evidence>